<evidence type="ECO:0000256" key="6">
    <source>
        <dbReference type="ARBA" id="ARBA00023136"/>
    </source>
</evidence>
<dbReference type="Gene3D" id="1.10.3720.10">
    <property type="entry name" value="MetI-like"/>
    <property type="match status" value="1"/>
</dbReference>
<feature type="transmembrane region" description="Helical" evidence="7">
    <location>
        <begin position="252"/>
        <end position="279"/>
    </location>
</feature>
<keyword evidence="10" id="KW-1185">Reference proteome</keyword>
<evidence type="ECO:0000313" key="9">
    <source>
        <dbReference type="EMBL" id="GAA0387772.1"/>
    </source>
</evidence>
<feature type="transmembrane region" description="Helical" evidence="7">
    <location>
        <begin position="66"/>
        <end position="91"/>
    </location>
</feature>
<evidence type="ECO:0000256" key="1">
    <source>
        <dbReference type="ARBA" id="ARBA00004651"/>
    </source>
</evidence>
<dbReference type="EMBL" id="BAAABX010000006">
    <property type="protein sequence ID" value="GAA0387772.1"/>
    <property type="molecule type" value="Genomic_DNA"/>
</dbReference>
<keyword evidence="6 7" id="KW-0472">Membrane</keyword>
<feature type="transmembrane region" description="Helical" evidence="7">
    <location>
        <begin position="12"/>
        <end position="35"/>
    </location>
</feature>
<dbReference type="SUPFAM" id="SSF161098">
    <property type="entry name" value="MetI-like"/>
    <property type="match status" value="1"/>
</dbReference>
<keyword evidence="3" id="KW-1003">Cell membrane</keyword>
<evidence type="ECO:0000259" key="8">
    <source>
        <dbReference type="PROSITE" id="PS50928"/>
    </source>
</evidence>
<dbReference type="PANTHER" id="PTHR43005">
    <property type="entry name" value="BLR7065 PROTEIN"/>
    <property type="match status" value="1"/>
</dbReference>
<keyword evidence="2 7" id="KW-0813">Transport</keyword>
<dbReference type="Proteomes" id="UP001500879">
    <property type="component" value="Unassembled WGS sequence"/>
</dbReference>
<keyword evidence="4 7" id="KW-0812">Transmembrane</keyword>
<dbReference type="InterPro" id="IPR035906">
    <property type="entry name" value="MetI-like_sf"/>
</dbReference>
<accession>A0ABP3I1M7</accession>
<dbReference type="CDD" id="cd06261">
    <property type="entry name" value="TM_PBP2"/>
    <property type="match status" value="1"/>
</dbReference>
<proteinExistence type="inferred from homology"/>
<gene>
    <name evidence="9" type="ORF">GCM10010357_05630</name>
</gene>
<name>A0ABP3I1M7_9ACTN</name>
<keyword evidence="5 7" id="KW-1133">Transmembrane helix</keyword>
<dbReference type="SUPFAM" id="SSF160964">
    <property type="entry name" value="MalF N-terminal region-like"/>
    <property type="match status" value="1"/>
</dbReference>
<dbReference type="InterPro" id="IPR000515">
    <property type="entry name" value="MetI-like"/>
</dbReference>
<dbReference type="RefSeq" id="WP_344019392.1">
    <property type="nucleotide sequence ID" value="NZ_BAAABX010000006.1"/>
</dbReference>
<sequence>MTPRRSLRWLPLAPATTLMLLFLAGPIVWCVLLAFTDTRLTGQSSASWVGLANFQHAFADANFRNAVVLTVVFTLASSIVGQNVLGFALAALMRRASRPVRTLTGTVVVAAWVLPEIVAGFLLYTFFHRRGTLNAILDLLHLPAQNWLFTLPLLAVSLANVWRGTAFSMLVYSAALAEIPQDIHEAALMDGATGLRRFRHITLPLLRRSIGTNLMLNTLQTLSVFGLIWSMTRGGPANRSQTLPVFMYDQAFLKSLIGYGTAVALLLLMVGAVFSVVYLRLLREEG</sequence>
<organism evidence="9 10">
    <name type="scientific">Streptomyces luteireticuli</name>
    <dbReference type="NCBI Taxonomy" id="173858"/>
    <lineage>
        <taxon>Bacteria</taxon>
        <taxon>Bacillati</taxon>
        <taxon>Actinomycetota</taxon>
        <taxon>Actinomycetes</taxon>
        <taxon>Kitasatosporales</taxon>
        <taxon>Streptomycetaceae</taxon>
        <taxon>Streptomyces</taxon>
    </lineage>
</organism>
<comment type="subcellular location">
    <subcellularLocation>
        <location evidence="1 7">Cell membrane</location>
        <topology evidence="1 7">Multi-pass membrane protein</topology>
    </subcellularLocation>
</comment>
<evidence type="ECO:0000256" key="4">
    <source>
        <dbReference type="ARBA" id="ARBA00022692"/>
    </source>
</evidence>
<feature type="transmembrane region" description="Helical" evidence="7">
    <location>
        <begin position="214"/>
        <end position="232"/>
    </location>
</feature>
<dbReference type="PANTHER" id="PTHR43005:SF1">
    <property type="entry name" value="SPERMIDINE_PUTRESCINE TRANSPORT SYSTEM PERMEASE PROTEIN"/>
    <property type="match status" value="1"/>
</dbReference>
<comment type="similarity">
    <text evidence="7">Belongs to the binding-protein-dependent transport system permease family.</text>
</comment>
<feature type="transmembrane region" description="Helical" evidence="7">
    <location>
        <begin position="144"/>
        <end position="162"/>
    </location>
</feature>
<protein>
    <submittedName>
        <fullName evidence="9">Sugar ABC transporter permease</fullName>
    </submittedName>
</protein>
<feature type="transmembrane region" description="Helical" evidence="7">
    <location>
        <begin position="103"/>
        <end position="124"/>
    </location>
</feature>
<evidence type="ECO:0000256" key="2">
    <source>
        <dbReference type="ARBA" id="ARBA00022448"/>
    </source>
</evidence>
<evidence type="ECO:0000256" key="5">
    <source>
        <dbReference type="ARBA" id="ARBA00022989"/>
    </source>
</evidence>
<dbReference type="PROSITE" id="PS50928">
    <property type="entry name" value="ABC_TM1"/>
    <property type="match status" value="1"/>
</dbReference>
<feature type="domain" description="ABC transmembrane type-1" evidence="8">
    <location>
        <begin position="68"/>
        <end position="278"/>
    </location>
</feature>
<evidence type="ECO:0000256" key="3">
    <source>
        <dbReference type="ARBA" id="ARBA00022475"/>
    </source>
</evidence>
<comment type="caution">
    <text evidence="9">The sequence shown here is derived from an EMBL/GenBank/DDBJ whole genome shotgun (WGS) entry which is preliminary data.</text>
</comment>
<evidence type="ECO:0000313" key="10">
    <source>
        <dbReference type="Proteomes" id="UP001500879"/>
    </source>
</evidence>
<reference evidence="10" key="1">
    <citation type="journal article" date="2019" name="Int. J. Syst. Evol. Microbiol.">
        <title>The Global Catalogue of Microorganisms (GCM) 10K type strain sequencing project: providing services to taxonomists for standard genome sequencing and annotation.</title>
        <authorList>
            <consortium name="The Broad Institute Genomics Platform"/>
            <consortium name="The Broad Institute Genome Sequencing Center for Infectious Disease"/>
            <person name="Wu L."/>
            <person name="Ma J."/>
        </authorList>
    </citation>
    <scope>NUCLEOTIDE SEQUENCE [LARGE SCALE GENOMIC DNA]</scope>
    <source>
        <strain evidence="10">JCM 4788</strain>
    </source>
</reference>
<evidence type="ECO:0000256" key="7">
    <source>
        <dbReference type="RuleBase" id="RU363032"/>
    </source>
</evidence>
<dbReference type="Pfam" id="PF00528">
    <property type="entry name" value="BPD_transp_1"/>
    <property type="match status" value="1"/>
</dbReference>